<dbReference type="SUPFAM" id="SSF54534">
    <property type="entry name" value="FKBP-like"/>
    <property type="match status" value="1"/>
</dbReference>
<feature type="domain" description="WW" evidence="6">
    <location>
        <begin position="1"/>
        <end position="25"/>
    </location>
</feature>
<organism evidence="8 9">
    <name type="scientific">Fistulina hepatica ATCC 64428</name>
    <dbReference type="NCBI Taxonomy" id="1128425"/>
    <lineage>
        <taxon>Eukaryota</taxon>
        <taxon>Fungi</taxon>
        <taxon>Dikarya</taxon>
        <taxon>Basidiomycota</taxon>
        <taxon>Agaricomycotina</taxon>
        <taxon>Agaricomycetes</taxon>
        <taxon>Agaricomycetidae</taxon>
        <taxon>Agaricales</taxon>
        <taxon>Fistulinaceae</taxon>
        <taxon>Fistulina</taxon>
    </lineage>
</organism>
<dbReference type="AlphaFoldDB" id="A0A0D7AMR4"/>
<reference evidence="8 9" key="1">
    <citation type="journal article" date="2015" name="Fungal Genet. Biol.">
        <title>Evolution of novel wood decay mechanisms in Agaricales revealed by the genome sequences of Fistulina hepatica and Cylindrobasidium torrendii.</title>
        <authorList>
            <person name="Floudas D."/>
            <person name="Held B.W."/>
            <person name="Riley R."/>
            <person name="Nagy L.G."/>
            <person name="Koehler G."/>
            <person name="Ransdell A.S."/>
            <person name="Younus H."/>
            <person name="Chow J."/>
            <person name="Chiniquy J."/>
            <person name="Lipzen A."/>
            <person name="Tritt A."/>
            <person name="Sun H."/>
            <person name="Haridas S."/>
            <person name="LaButti K."/>
            <person name="Ohm R.A."/>
            <person name="Kues U."/>
            <person name="Blanchette R.A."/>
            <person name="Grigoriev I.V."/>
            <person name="Minto R.E."/>
            <person name="Hibbett D.S."/>
        </authorList>
    </citation>
    <scope>NUCLEOTIDE SEQUENCE [LARGE SCALE GENOMIC DNA]</scope>
    <source>
        <strain evidence="8 9">ATCC 64428</strain>
    </source>
</reference>
<dbReference type="PANTHER" id="PTHR10657:SF4">
    <property type="entry name" value="PEPTIDYL-PROLYL CIS-TRANS ISOMERASE-RELATED"/>
    <property type="match status" value="1"/>
</dbReference>
<evidence type="ECO:0000313" key="9">
    <source>
        <dbReference type="Proteomes" id="UP000054144"/>
    </source>
</evidence>
<dbReference type="InterPro" id="IPR046357">
    <property type="entry name" value="PPIase_dom_sf"/>
</dbReference>
<protein>
    <recommendedName>
        <fullName evidence="5">Peptidyl-prolyl cis-trans isomerase</fullName>
        <ecNumber evidence="5">5.2.1.8</ecNumber>
    </recommendedName>
</protein>
<keyword evidence="3 4" id="KW-0413">Isomerase</keyword>
<evidence type="ECO:0000259" key="7">
    <source>
        <dbReference type="PROSITE" id="PS50198"/>
    </source>
</evidence>
<dbReference type="InterPro" id="IPR051370">
    <property type="entry name" value="PPIase_Pin1"/>
</dbReference>
<dbReference type="GO" id="GO:0005634">
    <property type="term" value="C:nucleus"/>
    <property type="evidence" value="ECO:0007669"/>
    <property type="project" value="TreeGrafter"/>
</dbReference>
<dbReference type="EMBL" id="KN881628">
    <property type="protein sequence ID" value="KIY53160.1"/>
    <property type="molecule type" value="Genomic_DNA"/>
</dbReference>
<evidence type="ECO:0000256" key="4">
    <source>
        <dbReference type="PROSITE-ProRule" id="PRU00278"/>
    </source>
</evidence>
<evidence type="ECO:0000256" key="2">
    <source>
        <dbReference type="ARBA" id="ARBA00023110"/>
    </source>
</evidence>
<proteinExistence type="predicted"/>
<evidence type="ECO:0000313" key="8">
    <source>
        <dbReference type="EMBL" id="KIY53160.1"/>
    </source>
</evidence>
<dbReference type="GO" id="GO:0003755">
    <property type="term" value="F:peptidyl-prolyl cis-trans isomerase activity"/>
    <property type="evidence" value="ECO:0007669"/>
    <property type="project" value="UniProtKB-UniRule"/>
</dbReference>
<dbReference type="GO" id="GO:0005829">
    <property type="term" value="C:cytosol"/>
    <property type="evidence" value="ECO:0007669"/>
    <property type="project" value="TreeGrafter"/>
</dbReference>
<dbReference type="PROSITE" id="PS01096">
    <property type="entry name" value="PPIC_PPIASE_1"/>
    <property type="match status" value="1"/>
</dbReference>
<keyword evidence="9" id="KW-1185">Reference proteome</keyword>
<evidence type="ECO:0000256" key="3">
    <source>
        <dbReference type="ARBA" id="ARBA00023235"/>
    </source>
</evidence>
<sequence length="156" mass="17094">MSNSRQRPYFFNADTNVSTWDAPSELTEAEIKELPGASLLSGEQPAKVRASHLLVKHSGSRRPSSWKEAHITRSKEEAIEILRGYQKEIGGDPEKFAALAREHSDCSSHAQGGDLGLFGRGQMQKPFEEATYALKVGQMSDIVGTDSGVHLILRTA</sequence>
<dbReference type="OrthoDB" id="2530521at2759"/>
<dbReference type="InterPro" id="IPR000297">
    <property type="entry name" value="PPIase_PpiC"/>
</dbReference>
<evidence type="ECO:0000256" key="5">
    <source>
        <dbReference type="RuleBase" id="RU363014"/>
    </source>
</evidence>
<dbReference type="PROSITE" id="PS50020">
    <property type="entry name" value="WW_DOMAIN_2"/>
    <property type="match status" value="1"/>
</dbReference>
<dbReference type="FunFam" id="3.10.50.40:FF:000010">
    <property type="entry name" value="Peptidyl-prolyl cis-trans isomerase Pin1"/>
    <property type="match status" value="1"/>
</dbReference>
<comment type="catalytic activity">
    <reaction evidence="1 5">
        <text>[protein]-peptidylproline (omega=180) = [protein]-peptidylproline (omega=0)</text>
        <dbReference type="Rhea" id="RHEA:16237"/>
        <dbReference type="Rhea" id="RHEA-COMP:10747"/>
        <dbReference type="Rhea" id="RHEA-COMP:10748"/>
        <dbReference type="ChEBI" id="CHEBI:83833"/>
        <dbReference type="ChEBI" id="CHEBI:83834"/>
        <dbReference type="EC" id="5.2.1.8"/>
    </reaction>
</comment>
<dbReference type="InterPro" id="IPR001202">
    <property type="entry name" value="WW_dom"/>
</dbReference>
<dbReference type="Proteomes" id="UP000054144">
    <property type="component" value="Unassembled WGS sequence"/>
</dbReference>
<dbReference type="InterPro" id="IPR023058">
    <property type="entry name" value="PPIase_PpiC_CS"/>
</dbReference>
<gene>
    <name evidence="8" type="ORF">FISHEDRAFT_55495</name>
</gene>
<dbReference type="PANTHER" id="PTHR10657">
    <property type="entry name" value="PEPTIDYL-PROLYL CIS-TRANS ISOMERASE"/>
    <property type="match status" value="1"/>
</dbReference>
<evidence type="ECO:0000256" key="1">
    <source>
        <dbReference type="ARBA" id="ARBA00000971"/>
    </source>
</evidence>
<accession>A0A0D7AMR4</accession>
<dbReference type="Gene3D" id="3.10.50.40">
    <property type="match status" value="1"/>
</dbReference>
<dbReference type="EC" id="5.2.1.8" evidence="5"/>
<feature type="domain" description="PpiC" evidence="7">
    <location>
        <begin position="45"/>
        <end position="156"/>
    </location>
</feature>
<keyword evidence="2 4" id="KW-0697">Rotamase</keyword>
<dbReference type="CDD" id="cd00201">
    <property type="entry name" value="WW"/>
    <property type="match status" value="1"/>
</dbReference>
<dbReference type="Pfam" id="PF00639">
    <property type="entry name" value="Rotamase"/>
    <property type="match status" value="1"/>
</dbReference>
<dbReference type="Gene3D" id="2.20.70.10">
    <property type="match status" value="1"/>
</dbReference>
<name>A0A0D7AMR4_9AGAR</name>
<dbReference type="PROSITE" id="PS50198">
    <property type="entry name" value="PPIC_PPIASE_2"/>
    <property type="match status" value="1"/>
</dbReference>
<evidence type="ECO:0000259" key="6">
    <source>
        <dbReference type="PROSITE" id="PS50020"/>
    </source>
</evidence>